<protein>
    <submittedName>
        <fullName evidence="1">Pilus assembly protein PilV</fullName>
    </submittedName>
</protein>
<dbReference type="EMBL" id="SMLK01000009">
    <property type="protein sequence ID" value="TFY97034.1"/>
    <property type="molecule type" value="Genomic_DNA"/>
</dbReference>
<proteinExistence type="predicted"/>
<dbReference type="OrthoDB" id="193195at2"/>
<name>A0A4Z0BFX7_9BURK</name>
<evidence type="ECO:0000313" key="1">
    <source>
        <dbReference type="EMBL" id="TFY97034.1"/>
    </source>
</evidence>
<comment type="caution">
    <text evidence="1">The sequence shown here is derived from an EMBL/GenBank/DDBJ whole genome shotgun (WGS) entry which is preliminary data.</text>
</comment>
<dbReference type="Proteomes" id="UP000297839">
    <property type="component" value="Unassembled WGS sequence"/>
</dbReference>
<evidence type="ECO:0000313" key="2">
    <source>
        <dbReference type="Proteomes" id="UP000297839"/>
    </source>
</evidence>
<sequence>MKKAIQRRRGEQRGSVLMEVLASMLIFSTGLLALAGLLASMTRAQTDAKLRADAANLTAEVIGIMTADRGNLAQYQTAPSTPCSYSRCAEWAAKVKSALPAASAQTTVDTATGRVEVSLTWAAPGAEVHRYANQTSIN</sequence>
<accession>A0A4Z0BFX7</accession>
<keyword evidence="2" id="KW-1185">Reference proteome</keyword>
<gene>
    <name evidence="1" type="ORF">EZ216_19410</name>
</gene>
<reference evidence="1 2" key="1">
    <citation type="submission" date="2019-03" db="EMBL/GenBank/DDBJ databases">
        <title>Ramlibacter sp. 18x22-1, whole genome shotgun sequence.</title>
        <authorList>
            <person name="Zhang X."/>
            <person name="Feng G."/>
            <person name="Zhu H."/>
        </authorList>
    </citation>
    <scope>NUCLEOTIDE SEQUENCE [LARGE SCALE GENOMIC DNA]</scope>
    <source>
        <strain evidence="1 2">18x22-1</strain>
    </source>
</reference>
<organism evidence="1 2">
    <name type="scientific">Ramlibacter humi</name>
    <dbReference type="NCBI Taxonomy" id="2530451"/>
    <lineage>
        <taxon>Bacteria</taxon>
        <taxon>Pseudomonadati</taxon>
        <taxon>Pseudomonadota</taxon>
        <taxon>Betaproteobacteria</taxon>
        <taxon>Burkholderiales</taxon>
        <taxon>Comamonadaceae</taxon>
        <taxon>Ramlibacter</taxon>
    </lineage>
</organism>
<dbReference type="RefSeq" id="WP_135251449.1">
    <property type="nucleotide sequence ID" value="NZ_SMLK01000009.1"/>
</dbReference>
<dbReference type="AlphaFoldDB" id="A0A4Z0BFX7"/>